<comment type="caution">
    <text evidence="2">The sequence shown here is derived from an EMBL/GenBank/DDBJ whole genome shotgun (WGS) entry which is preliminary data.</text>
</comment>
<dbReference type="EMBL" id="BAJS01000005">
    <property type="protein sequence ID" value="GAK36254.1"/>
    <property type="molecule type" value="Genomic_DNA"/>
</dbReference>
<dbReference type="Gene3D" id="2.60.40.10">
    <property type="entry name" value="Immunoglobulins"/>
    <property type="match status" value="1"/>
</dbReference>
<feature type="domain" description="Outer membrane protein beta-barrel" evidence="1">
    <location>
        <begin position="345"/>
        <end position="713"/>
    </location>
</feature>
<dbReference type="Proteomes" id="UP000027601">
    <property type="component" value="Unassembled WGS sequence"/>
</dbReference>
<dbReference type="Pfam" id="PF13715">
    <property type="entry name" value="CarbopepD_reg_2"/>
    <property type="match status" value="1"/>
</dbReference>
<dbReference type="InterPro" id="IPR041700">
    <property type="entry name" value="OMP_b-brl_3"/>
</dbReference>
<evidence type="ECO:0000313" key="2">
    <source>
        <dbReference type="EMBL" id="GAK36254.1"/>
    </source>
</evidence>
<sequence>MSSSKQPVEFANVVLRNNDSVFVTGGITDDKGRFNMNNLRRGAYKLQISCLGYETRTLELKDFTKNIDLGRIEIDSTSIALNEVVVTGANVINKVDRKVVLPSASQLKSSTNGFDLLQRLNLNRIDIDLLRNAVSGAGGGEVQLRINGVKASVEEIKSIRPEDIVRIEHYEEPGARYQNAEAVIDYIVRRRNSGGYVSADLRNSFQFPFGDNNFNAKLNHNKSEFGVFYSGSYRGIDEMYRNNSEEFHMADGRVLNRIEEGSPDWWKMNWQYMHLNYSYQEPDKWFFNATVRNQINDVPRENHTSKLYWLHRSNEAMNMIEKSSSETHIPSVDLYFQSNLKNQQFLMFNLVGTYIDTDKKRYYSEMTGNETLTELLSDIDGNKYSVIGEGIYEKGFKSGSLSAGIKHTQSYTDNTYTGSTNAESTMKQAETYLYAEFKGKVKRFNYSLGIGGTRSWMSAQGNGYQDYTLRPTISLKYNLTDKSSIKYTANLYSSSPSLSDLENVEQIVDSMQIRRGNSQLKPYMVYAHSLNYEMSKGIFNGGVYVGHRYSDNPIMESTTLENGKFVRSMENQKSWQRLNTEVSISVKPFKDLLTMKFSGGMAHFDSRGLNYHHTYTNWYYNGTINATYKDWSLYGNIKKGRNNFYGETMSRNENFHSIGMNYRHKSLTLGMMTLNPFTKTWKGGDDNYSALAPSKERIYIGNLSRMMVFSVSYNFNFGRKFSSVEKRLNNEDKDSGVLDAGK</sequence>
<keyword evidence="3" id="KW-1185">Reference proteome</keyword>
<organism evidence="2 3">
    <name type="scientific">Bacteroides graminisolvens DSM 19988 = JCM 15093</name>
    <dbReference type="NCBI Taxonomy" id="1121097"/>
    <lineage>
        <taxon>Bacteria</taxon>
        <taxon>Pseudomonadati</taxon>
        <taxon>Bacteroidota</taxon>
        <taxon>Bacteroidia</taxon>
        <taxon>Bacteroidales</taxon>
        <taxon>Bacteroidaceae</taxon>
        <taxon>Bacteroides</taxon>
    </lineage>
</organism>
<dbReference type="InterPro" id="IPR013783">
    <property type="entry name" value="Ig-like_fold"/>
</dbReference>
<dbReference type="SUPFAM" id="SSF49464">
    <property type="entry name" value="Carboxypeptidase regulatory domain-like"/>
    <property type="match status" value="1"/>
</dbReference>
<dbReference type="AlphaFoldDB" id="A0A069D7T3"/>
<dbReference type="SUPFAM" id="SSF56935">
    <property type="entry name" value="Porins"/>
    <property type="match status" value="1"/>
</dbReference>
<dbReference type="STRING" id="1121097.GCA_000428125_01638"/>
<dbReference type="Pfam" id="PF14905">
    <property type="entry name" value="OMP_b-brl_3"/>
    <property type="match status" value="1"/>
</dbReference>
<accession>A0A069D7T3</accession>
<reference evidence="2 3" key="1">
    <citation type="journal article" date="2015" name="Microbes Environ.">
        <title>Distribution and evolution of nitrogen fixation genes in the phylum bacteroidetes.</title>
        <authorList>
            <person name="Inoue J."/>
            <person name="Oshima K."/>
            <person name="Suda W."/>
            <person name="Sakamoto M."/>
            <person name="Iino T."/>
            <person name="Noda S."/>
            <person name="Hongoh Y."/>
            <person name="Hattori M."/>
            <person name="Ohkuma M."/>
        </authorList>
    </citation>
    <scope>NUCLEOTIDE SEQUENCE [LARGE SCALE GENOMIC DNA]</scope>
    <source>
        <strain evidence="2 3">JCM 15093</strain>
    </source>
</reference>
<dbReference type="InterPro" id="IPR008969">
    <property type="entry name" value="CarboxyPept-like_regulatory"/>
</dbReference>
<evidence type="ECO:0000259" key="1">
    <source>
        <dbReference type="Pfam" id="PF14905"/>
    </source>
</evidence>
<gene>
    <name evidence="2" type="ORF">JCM15093_1404</name>
</gene>
<dbReference type="eggNOG" id="COG4771">
    <property type="taxonomic scope" value="Bacteria"/>
</dbReference>
<keyword evidence="2" id="KW-0675">Receptor</keyword>
<proteinExistence type="predicted"/>
<protein>
    <submittedName>
        <fullName evidence="2">Putative TonB-dependent receptor</fullName>
    </submittedName>
</protein>
<name>A0A069D7T3_9BACE</name>
<evidence type="ECO:0000313" key="3">
    <source>
        <dbReference type="Proteomes" id="UP000027601"/>
    </source>
</evidence>